<dbReference type="PROSITE" id="PS50110">
    <property type="entry name" value="RESPONSE_REGULATORY"/>
    <property type="match status" value="1"/>
</dbReference>
<dbReference type="PANTHER" id="PTHR37299:SF1">
    <property type="entry name" value="STAGE 0 SPORULATION PROTEIN A HOMOLOG"/>
    <property type="match status" value="1"/>
</dbReference>
<evidence type="ECO:0000256" key="1">
    <source>
        <dbReference type="PROSITE-ProRule" id="PRU00169"/>
    </source>
</evidence>
<reference evidence="4 5" key="1">
    <citation type="journal article" date="2014" name="Acta Crystallogr. D">
        <title>Structure-based characterization and antifreeze properties of a hyperactive ice-binding protein from the Antarctic bacterium Flavobacterium frigoris PS1.</title>
        <authorList>
            <person name="Do H."/>
            <person name="Kim S.J."/>
            <person name="Kim H.J."/>
            <person name="Lee J.H."/>
        </authorList>
    </citation>
    <scope>NUCLEOTIDE SEQUENCE [LARGE SCALE GENOMIC DNA]</scope>
    <source>
        <strain evidence="4 5">PS1</strain>
    </source>
</reference>
<organism evidence="4 5">
    <name type="scientific">Flavobacterium frigoris (strain PS1)</name>
    <dbReference type="NCBI Taxonomy" id="1086011"/>
    <lineage>
        <taxon>Bacteria</taxon>
        <taxon>Pseudomonadati</taxon>
        <taxon>Bacteroidota</taxon>
        <taxon>Flavobacteriia</taxon>
        <taxon>Flavobacteriales</taxon>
        <taxon>Flavobacteriaceae</taxon>
        <taxon>Flavobacterium</taxon>
    </lineage>
</organism>
<dbReference type="Gene3D" id="2.40.50.1020">
    <property type="entry name" value="LytTr DNA-binding domain"/>
    <property type="match status" value="1"/>
</dbReference>
<evidence type="ECO:0000259" key="2">
    <source>
        <dbReference type="PROSITE" id="PS50110"/>
    </source>
</evidence>
<feature type="domain" description="HTH LytTR-type" evidence="3">
    <location>
        <begin position="148"/>
        <end position="251"/>
    </location>
</feature>
<dbReference type="InterPro" id="IPR011006">
    <property type="entry name" value="CheY-like_superfamily"/>
</dbReference>
<keyword evidence="5" id="KW-1185">Reference proteome</keyword>
<dbReference type="eggNOG" id="COG3279">
    <property type="taxonomic scope" value="Bacteria"/>
</dbReference>
<dbReference type="RefSeq" id="WP_007138557.1">
    <property type="nucleotide sequence ID" value="NZ_AHKF01000018.1"/>
</dbReference>
<comment type="caution">
    <text evidence="4">The sequence shown here is derived from an EMBL/GenBank/DDBJ whole genome shotgun (WGS) entry which is preliminary data.</text>
</comment>
<dbReference type="STRING" id="1086011.HJ01_02380"/>
<dbReference type="InterPro" id="IPR007492">
    <property type="entry name" value="LytTR_DNA-bd_dom"/>
</dbReference>
<dbReference type="Pfam" id="PF00072">
    <property type="entry name" value="Response_reg"/>
    <property type="match status" value="1"/>
</dbReference>
<dbReference type="SUPFAM" id="SSF52172">
    <property type="entry name" value="CheY-like"/>
    <property type="match status" value="1"/>
</dbReference>
<dbReference type="GO" id="GO:0003677">
    <property type="term" value="F:DNA binding"/>
    <property type="evidence" value="ECO:0007669"/>
    <property type="project" value="InterPro"/>
</dbReference>
<dbReference type="SMART" id="SM00448">
    <property type="entry name" value="REC"/>
    <property type="match status" value="1"/>
</dbReference>
<accession>H7FSU9</accession>
<evidence type="ECO:0000259" key="3">
    <source>
        <dbReference type="PROSITE" id="PS50930"/>
    </source>
</evidence>
<name>H7FSU9_FLAFP</name>
<feature type="domain" description="Response regulatory" evidence="2">
    <location>
        <begin position="5"/>
        <end position="118"/>
    </location>
</feature>
<protein>
    <submittedName>
        <fullName evidence="4">Response regulator</fullName>
    </submittedName>
</protein>
<dbReference type="OrthoDB" id="2168082at2"/>
<dbReference type="PROSITE" id="PS50930">
    <property type="entry name" value="HTH_LYTTR"/>
    <property type="match status" value="1"/>
</dbReference>
<dbReference type="Pfam" id="PF04397">
    <property type="entry name" value="LytTR"/>
    <property type="match status" value="1"/>
</dbReference>
<dbReference type="SMART" id="SM00850">
    <property type="entry name" value="LytTR"/>
    <property type="match status" value="1"/>
</dbReference>
<dbReference type="EMBL" id="AHKF01000018">
    <property type="protein sequence ID" value="EIA08658.1"/>
    <property type="molecule type" value="Genomic_DNA"/>
</dbReference>
<dbReference type="Gene3D" id="3.40.50.2300">
    <property type="match status" value="1"/>
</dbReference>
<keyword evidence="1" id="KW-0597">Phosphoprotein</keyword>
<evidence type="ECO:0000313" key="4">
    <source>
        <dbReference type="EMBL" id="EIA08658.1"/>
    </source>
</evidence>
<dbReference type="PATRIC" id="fig|1086011.3.peg.2330"/>
<feature type="modified residue" description="4-aspartylphosphate" evidence="1">
    <location>
        <position position="57"/>
    </location>
</feature>
<dbReference type="GO" id="GO:0000156">
    <property type="term" value="F:phosphorelay response regulator activity"/>
    <property type="evidence" value="ECO:0007669"/>
    <property type="project" value="InterPro"/>
</dbReference>
<dbReference type="InterPro" id="IPR046947">
    <property type="entry name" value="LytR-like"/>
</dbReference>
<dbReference type="Proteomes" id="UP000005566">
    <property type="component" value="Unassembled WGS sequence"/>
</dbReference>
<proteinExistence type="predicted"/>
<dbReference type="InterPro" id="IPR001789">
    <property type="entry name" value="Sig_transdc_resp-reg_receiver"/>
</dbReference>
<sequence>MEPIIAILISDEEETTQLLKSFAEDNLMIINMVGTESDVDKSMTLINSHKPQLVFIDISKRNESLIDLINELDFNRPKVIFISSDQSYAVKAFRLNVIDFLLKPLNFNDVLISVYKAIKRIEMEDCFQEKRVNDINILSSKHHNNGYMAVSSIDKIELINMDHIIYCKAEGKYTEFFLDKEKKILSSKNLGEYSTILDPNYFFRIHHSYVINIRQIINISKKDGYTCKLTNGVILPIAKRRQEEFTKFIKL</sequence>
<dbReference type="AlphaFoldDB" id="H7FSU9"/>
<gene>
    <name evidence="4" type="ORF">HJ01_02380</name>
</gene>
<evidence type="ECO:0000313" key="5">
    <source>
        <dbReference type="Proteomes" id="UP000005566"/>
    </source>
</evidence>
<dbReference type="PANTHER" id="PTHR37299">
    <property type="entry name" value="TRANSCRIPTIONAL REGULATOR-RELATED"/>
    <property type="match status" value="1"/>
</dbReference>